<organism evidence="2 3">
    <name type="scientific">Scylla paramamosain</name>
    <name type="common">Mud crab</name>
    <dbReference type="NCBI Taxonomy" id="85552"/>
    <lineage>
        <taxon>Eukaryota</taxon>
        <taxon>Metazoa</taxon>
        <taxon>Ecdysozoa</taxon>
        <taxon>Arthropoda</taxon>
        <taxon>Crustacea</taxon>
        <taxon>Multicrustacea</taxon>
        <taxon>Malacostraca</taxon>
        <taxon>Eumalacostraca</taxon>
        <taxon>Eucarida</taxon>
        <taxon>Decapoda</taxon>
        <taxon>Pleocyemata</taxon>
        <taxon>Brachyura</taxon>
        <taxon>Eubrachyura</taxon>
        <taxon>Portunoidea</taxon>
        <taxon>Portunidae</taxon>
        <taxon>Portuninae</taxon>
        <taxon>Scylla</taxon>
    </lineage>
</organism>
<feature type="compositionally biased region" description="Acidic residues" evidence="1">
    <location>
        <begin position="175"/>
        <end position="215"/>
    </location>
</feature>
<dbReference type="AlphaFoldDB" id="A0AAW0SDZ4"/>
<feature type="region of interest" description="Disordered" evidence="1">
    <location>
        <begin position="135"/>
        <end position="220"/>
    </location>
</feature>
<feature type="compositionally biased region" description="Basic and acidic residues" evidence="1">
    <location>
        <begin position="165"/>
        <end position="174"/>
    </location>
</feature>
<name>A0AAW0SDZ4_SCYPA</name>
<proteinExistence type="predicted"/>
<dbReference type="Proteomes" id="UP001487740">
    <property type="component" value="Unassembled WGS sequence"/>
</dbReference>
<evidence type="ECO:0000313" key="2">
    <source>
        <dbReference type="EMBL" id="KAK8373035.1"/>
    </source>
</evidence>
<keyword evidence="3" id="KW-1185">Reference proteome</keyword>
<comment type="caution">
    <text evidence="2">The sequence shown here is derived from an EMBL/GenBank/DDBJ whole genome shotgun (WGS) entry which is preliminary data.</text>
</comment>
<dbReference type="EMBL" id="JARAKH010001407">
    <property type="protein sequence ID" value="KAK8373035.1"/>
    <property type="molecule type" value="Genomic_DNA"/>
</dbReference>
<reference evidence="2 3" key="1">
    <citation type="submission" date="2023-03" db="EMBL/GenBank/DDBJ databases">
        <title>High-quality genome of Scylla paramamosain provides insights in environmental adaptation.</title>
        <authorList>
            <person name="Zhang L."/>
        </authorList>
    </citation>
    <scope>NUCLEOTIDE SEQUENCE [LARGE SCALE GENOMIC DNA]</scope>
    <source>
        <strain evidence="2">LZ_2023a</strain>
        <tissue evidence="2">Muscle</tissue>
    </source>
</reference>
<protein>
    <submittedName>
        <fullName evidence="2">Uncharacterized protein</fullName>
    </submittedName>
</protein>
<gene>
    <name evidence="2" type="ORF">O3P69_012707</name>
</gene>
<evidence type="ECO:0000256" key="1">
    <source>
        <dbReference type="SAM" id="MobiDB-lite"/>
    </source>
</evidence>
<evidence type="ECO:0000313" key="3">
    <source>
        <dbReference type="Proteomes" id="UP001487740"/>
    </source>
</evidence>
<sequence length="319" mass="35162">MSRVYIKKDVHLAISRETARLQKREREEREKAENAGVNITYDWKNRVLPRDGVIIDSFTPRVFCVQAESLCTMDQAAFELQLRQTLQGKAENAVIQPALQRDQWLQDLLRINSSGAQSTFDYNLKKRYEVLQTEAEAETGAEAEAATGAEAEEEAQTGAETEAEAETRAGRSEAEAETGAEAEAATELEAEEEAQTGAEAEAETGAEAEAGEEAEAETRAETCGVLTQHTVDAGTTVVMGDFNATFYLKDSLDFDASELDGCVEIHAFCRLAFILQLNQDTESRWMRAGGCAKQPLSLHPGCISRTLSLLQYYCILRTK</sequence>
<accession>A0AAW0SDZ4</accession>